<name>A0A4Z2EQI1_9TELE</name>
<dbReference type="EMBL" id="SRLO01004275">
    <property type="protein sequence ID" value="TNN30634.1"/>
    <property type="molecule type" value="Genomic_DNA"/>
</dbReference>
<evidence type="ECO:0000313" key="3">
    <source>
        <dbReference type="Proteomes" id="UP000314294"/>
    </source>
</evidence>
<sequence length="65" mass="6802">MQREDVGARRGQVGSTGVHGGLGGPRGSSGVHGGLGVHRVLGGPRSMLPVLEKRESSCWNNLQRI</sequence>
<protein>
    <submittedName>
        <fullName evidence="2">Uncharacterized protein</fullName>
    </submittedName>
</protein>
<reference evidence="2 3" key="1">
    <citation type="submission" date="2019-03" db="EMBL/GenBank/DDBJ databases">
        <title>First draft genome of Liparis tanakae, snailfish: a comprehensive survey of snailfish specific genes.</title>
        <authorList>
            <person name="Kim W."/>
            <person name="Song I."/>
            <person name="Jeong J.-H."/>
            <person name="Kim D."/>
            <person name="Kim S."/>
            <person name="Ryu S."/>
            <person name="Song J.Y."/>
            <person name="Lee S.K."/>
        </authorList>
    </citation>
    <scope>NUCLEOTIDE SEQUENCE [LARGE SCALE GENOMIC DNA]</scope>
    <source>
        <tissue evidence="2">Muscle</tissue>
    </source>
</reference>
<evidence type="ECO:0000256" key="1">
    <source>
        <dbReference type="SAM" id="MobiDB-lite"/>
    </source>
</evidence>
<accession>A0A4Z2EQI1</accession>
<comment type="caution">
    <text evidence="2">The sequence shown here is derived from an EMBL/GenBank/DDBJ whole genome shotgun (WGS) entry which is preliminary data.</text>
</comment>
<dbReference type="AlphaFoldDB" id="A0A4Z2EQI1"/>
<dbReference type="Proteomes" id="UP000314294">
    <property type="component" value="Unassembled WGS sequence"/>
</dbReference>
<proteinExistence type="predicted"/>
<keyword evidence="3" id="KW-1185">Reference proteome</keyword>
<feature type="region of interest" description="Disordered" evidence="1">
    <location>
        <begin position="1"/>
        <end position="38"/>
    </location>
</feature>
<gene>
    <name evidence="2" type="ORF">EYF80_059214</name>
</gene>
<feature type="compositionally biased region" description="Gly residues" evidence="1">
    <location>
        <begin position="17"/>
        <end position="36"/>
    </location>
</feature>
<organism evidence="2 3">
    <name type="scientific">Liparis tanakae</name>
    <name type="common">Tanaka's snailfish</name>
    <dbReference type="NCBI Taxonomy" id="230148"/>
    <lineage>
        <taxon>Eukaryota</taxon>
        <taxon>Metazoa</taxon>
        <taxon>Chordata</taxon>
        <taxon>Craniata</taxon>
        <taxon>Vertebrata</taxon>
        <taxon>Euteleostomi</taxon>
        <taxon>Actinopterygii</taxon>
        <taxon>Neopterygii</taxon>
        <taxon>Teleostei</taxon>
        <taxon>Neoteleostei</taxon>
        <taxon>Acanthomorphata</taxon>
        <taxon>Eupercaria</taxon>
        <taxon>Perciformes</taxon>
        <taxon>Cottioidei</taxon>
        <taxon>Cottales</taxon>
        <taxon>Liparidae</taxon>
        <taxon>Liparis</taxon>
    </lineage>
</organism>
<evidence type="ECO:0000313" key="2">
    <source>
        <dbReference type="EMBL" id="TNN30634.1"/>
    </source>
</evidence>